<feature type="transmembrane region" description="Helical" evidence="8">
    <location>
        <begin position="291"/>
        <end position="311"/>
    </location>
</feature>
<feature type="transmembrane region" description="Helical" evidence="8">
    <location>
        <begin position="208"/>
        <end position="227"/>
    </location>
</feature>
<keyword evidence="4 8" id="KW-0812">Transmembrane</keyword>
<evidence type="ECO:0000256" key="6">
    <source>
        <dbReference type="ARBA" id="ARBA00023136"/>
    </source>
</evidence>
<evidence type="ECO:0000256" key="4">
    <source>
        <dbReference type="ARBA" id="ARBA00022692"/>
    </source>
</evidence>
<keyword evidence="7" id="KW-0479">Metal-binding</keyword>
<evidence type="ECO:0000313" key="10">
    <source>
        <dbReference type="Proteomes" id="UP000217186"/>
    </source>
</evidence>
<feature type="binding site" evidence="7">
    <location>
        <position position="152"/>
    </location>
    <ligand>
        <name>Mg(2+)</name>
        <dbReference type="ChEBI" id="CHEBI:18420"/>
    </ligand>
</feature>
<feature type="transmembrane region" description="Helical" evidence="8">
    <location>
        <begin position="183"/>
        <end position="201"/>
    </location>
</feature>
<dbReference type="KEGG" id="pvn:A7sIIA15_06490"/>
<proteinExistence type="predicted"/>
<dbReference type="Pfam" id="PF00953">
    <property type="entry name" value="Glycos_transf_4"/>
    <property type="match status" value="1"/>
</dbReference>
<evidence type="ECO:0000256" key="1">
    <source>
        <dbReference type="ARBA" id="ARBA00004651"/>
    </source>
</evidence>
<evidence type="ECO:0000313" key="9">
    <source>
        <dbReference type="EMBL" id="ASY20664.1"/>
    </source>
</evidence>
<dbReference type="GO" id="GO:0071555">
    <property type="term" value="P:cell wall organization"/>
    <property type="evidence" value="ECO:0007669"/>
    <property type="project" value="TreeGrafter"/>
</dbReference>
<dbReference type="PANTHER" id="PTHR22926">
    <property type="entry name" value="PHOSPHO-N-ACETYLMURAMOYL-PENTAPEPTIDE-TRANSFERASE"/>
    <property type="match status" value="1"/>
</dbReference>
<dbReference type="PANTHER" id="PTHR22926:SF3">
    <property type="entry name" value="UNDECAPRENYL-PHOSPHATE ALPHA-N-ACETYLGLUCOSAMINYL 1-PHOSPHATE TRANSFERASE"/>
    <property type="match status" value="1"/>
</dbReference>
<dbReference type="InterPro" id="IPR000715">
    <property type="entry name" value="Glycosyl_transferase_4"/>
</dbReference>
<protein>
    <submittedName>
        <fullName evidence="9">UDP-GlcNAc:undecaprenyl-phosphate GlcNAc-1-phosphate transferase</fullName>
    </submittedName>
</protein>
<dbReference type="AlphaFoldDB" id="A0A249KV81"/>
<feature type="transmembrane region" description="Helical" evidence="8">
    <location>
        <begin position="106"/>
        <end position="122"/>
    </location>
</feature>
<feature type="transmembrane region" description="Helical" evidence="8">
    <location>
        <begin position="317"/>
        <end position="335"/>
    </location>
</feature>
<reference evidence="9 10" key="1">
    <citation type="submission" date="2016-07" db="EMBL/GenBank/DDBJ databases">
        <title>High microdiversification within the ubiquitous acI lineage of Actinobacteria.</title>
        <authorList>
            <person name="Neuenschwander S.M."/>
            <person name="Salcher M."/>
            <person name="Ghai R."/>
            <person name="Pernthaler J."/>
        </authorList>
    </citation>
    <scope>NUCLEOTIDE SEQUENCE [LARGE SCALE GENOMIC DNA]</scope>
    <source>
        <strain evidence="9">MMS-IIA-15</strain>
    </source>
</reference>
<evidence type="ECO:0000256" key="5">
    <source>
        <dbReference type="ARBA" id="ARBA00022989"/>
    </source>
</evidence>
<sequence>MQFVILGVSAFVLAGLLTWPVRALAIKLSVMDLPNMERKTQKEPVPYLGGVAIALSIIIVTYGAIYYSDNTKTNFPLITYALLPAAVLGLMGLIDDIKGLPALPRLIAQTVVAILVAIFMLNAELNPMPSANQLLNNVITIIWIVAICNSINFFDNLDGGAAGTVAVSTFGIALIAANQGQELITALACVTCGATVGFLLWNKSPAKIYMGDAGALFLGVLVAVLTIRLDPGISPQINSLAILPILLAVPILDTCIVVFSRIRRGISPFTGGKDHLSHRLMRKGISKTNTAFCLWGMQASFVGIALVVYFYSTTLGTPGVVLAGLYWLGAFVWFWRIPSSD</sequence>
<feature type="transmembrane region" description="Helical" evidence="8">
    <location>
        <begin position="134"/>
        <end position="154"/>
    </location>
</feature>
<dbReference type="Proteomes" id="UP000217186">
    <property type="component" value="Chromosome"/>
</dbReference>
<feature type="binding site" evidence="7">
    <location>
        <position position="212"/>
    </location>
    <ligand>
        <name>Mg(2+)</name>
        <dbReference type="ChEBI" id="CHEBI:18420"/>
    </ligand>
</feature>
<comment type="subcellular location">
    <subcellularLocation>
        <location evidence="1">Cell membrane</location>
        <topology evidence="1">Multi-pass membrane protein</topology>
    </subcellularLocation>
</comment>
<dbReference type="CDD" id="cd06853">
    <property type="entry name" value="GT_WecA_like"/>
    <property type="match status" value="1"/>
</dbReference>
<dbReference type="GO" id="GO:0046872">
    <property type="term" value="F:metal ion binding"/>
    <property type="evidence" value="ECO:0007669"/>
    <property type="project" value="UniProtKB-KW"/>
</dbReference>
<comment type="cofactor">
    <cofactor evidence="7">
        <name>Mg(2+)</name>
        <dbReference type="ChEBI" id="CHEBI:18420"/>
    </cofactor>
</comment>
<evidence type="ECO:0000256" key="3">
    <source>
        <dbReference type="ARBA" id="ARBA00022679"/>
    </source>
</evidence>
<dbReference type="EMBL" id="CP016776">
    <property type="protein sequence ID" value="ASY20664.1"/>
    <property type="molecule type" value="Genomic_DNA"/>
</dbReference>
<gene>
    <name evidence="9" type="ORF">A7sIIA15_06490</name>
</gene>
<organism evidence="9 10">
    <name type="scientific">Candidatus Planktophila vernalis</name>
    <dbReference type="NCBI Taxonomy" id="1884907"/>
    <lineage>
        <taxon>Bacteria</taxon>
        <taxon>Bacillati</taxon>
        <taxon>Actinomycetota</taxon>
        <taxon>Actinomycetes</taxon>
        <taxon>Candidatus Nanopelagicales</taxon>
        <taxon>Candidatus Nanopelagicaceae</taxon>
        <taxon>Candidatus Planktophila</taxon>
    </lineage>
</organism>
<feature type="transmembrane region" description="Helical" evidence="8">
    <location>
        <begin position="77"/>
        <end position="94"/>
    </location>
</feature>
<keyword evidence="2" id="KW-1003">Cell membrane</keyword>
<keyword evidence="6 8" id="KW-0472">Membrane</keyword>
<feature type="transmembrane region" description="Helical" evidence="8">
    <location>
        <begin position="47"/>
        <end position="65"/>
    </location>
</feature>
<keyword evidence="5 8" id="KW-1133">Transmembrane helix</keyword>
<dbReference type="GO" id="GO:0005886">
    <property type="term" value="C:plasma membrane"/>
    <property type="evidence" value="ECO:0007669"/>
    <property type="project" value="UniProtKB-SubCell"/>
</dbReference>
<dbReference type="GO" id="GO:0009103">
    <property type="term" value="P:lipopolysaccharide biosynthetic process"/>
    <property type="evidence" value="ECO:0007669"/>
    <property type="project" value="TreeGrafter"/>
</dbReference>
<name>A0A249KV81_9ACTN</name>
<dbReference type="OrthoDB" id="5178981at2"/>
<feature type="transmembrane region" description="Helical" evidence="8">
    <location>
        <begin position="239"/>
        <end position="259"/>
    </location>
</feature>
<dbReference type="GO" id="GO:0044038">
    <property type="term" value="P:cell wall macromolecule biosynthetic process"/>
    <property type="evidence" value="ECO:0007669"/>
    <property type="project" value="TreeGrafter"/>
</dbReference>
<dbReference type="GO" id="GO:0016780">
    <property type="term" value="F:phosphotransferase activity, for other substituted phosphate groups"/>
    <property type="evidence" value="ECO:0007669"/>
    <property type="project" value="InterPro"/>
</dbReference>
<evidence type="ECO:0000256" key="7">
    <source>
        <dbReference type="PIRSR" id="PIRSR600715-1"/>
    </source>
</evidence>
<evidence type="ECO:0000256" key="2">
    <source>
        <dbReference type="ARBA" id="ARBA00022475"/>
    </source>
</evidence>
<accession>A0A249KV81</accession>
<keyword evidence="7" id="KW-0460">Magnesium</keyword>
<keyword evidence="10" id="KW-1185">Reference proteome</keyword>
<evidence type="ECO:0000256" key="8">
    <source>
        <dbReference type="SAM" id="Phobius"/>
    </source>
</evidence>
<keyword evidence="3 9" id="KW-0808">Transferase</keyword>